<accession>A0A9X1ZKS8</accession>
<protein>
    <submittedName>
        <fullName evidence="3">Uncharacterized protein</fullName>
    </submittedName>
</protein>
<dbReference type="RefSeq" id="WP_248994330.1">
    <property type="nucleotide sequence ID" value="NZ_JAKIKP010000002.1"/>
</dbReference>
<evidence type="ECO:0000313" key="4">
    <source>
        <dbReference type="Proteomes" id="UP001139333"/>
    </source>
</evidence>
<feature type="region of interest" description="Disordered" evidence="1">
    <location>
        <begin position="58"/>
        <end position="78"/>
    </location>
</feature>
<dbReference type="Proteomes" id="UP001139333">
    <property type="component" value="Unassembled WGS sequence"/>
</dbReference>
<feature type="signal peptide" evidence="2">
    <location>
        <begin position="1"/>
        <end position="23"/>
    </location>
</feature>
<keyword evidence="2" id="KW-0732">Signal</keyword>
<dbReference type="AlphaFoldDB" id="A0A9X1ZKS8"/>
<organism evidence="3 4">
    <name type="scientific">Shewanella gaetbuli</name>
    <dbReference type="NCBI Taxonomy" id="220752"/>
    <lineage>
        <taxon>Bacteria</taxon>
        <taxon>Pseudomonadati</taxon>
        <taxon>Pseudomonadota</taxon>
        <taxon>Gammaproteobacteria</taxon>
        <taxon>Alteromonadales</taxon>
        <taxon>Shewanellaceae</taxon>
        <taxon>Shewanella</taxon>
    </lineage>
</organism>
<feature type="chain" id="PRO_5040919479" evidence="2">
    <location>
        <begin position="24"/>
        <end position="78"/>
    </location>
</feature>
<proteinExistence type="predicted"/>
<name>A0A9X1ZKS8_9GAMM</name>
<gene>
    <name evidence="3" type="ORF">L2672_02820</name>
</gene>
<dbReference type="EMBL" id="JAKIKP010000002">
    <property type="protein sequence ID" value="MCL1141637.1"/>
    <property type="molecule type" value="Genomic_DNA"/>
</dbReference>
<reference evidence="3" key="1">
    <citation type="submission" date="2022-01" db="EMBL/GenBank/DDBJ databases">
        <title>Whole genome-based taxonomy of the Shewanellaceae.</title>
        <authorList>
            <person name="Martin-Rodriguez A.J."/>
        </authorList>
    </citation>
    <scope>NUCLEOTIDE SEQUENCE</scope>
    <source>
        <strain evidence="3">DSM 16422</strain>
    </source>
</reference>
<sequence>MFNVKSVLAIAFVSVLAVSAAQADELSQIDVSDLHATLNAELTDNMNQMQQELAKDVNRDVASENDEEVQTATTLIAD</sequence>
<keyword evidence="4" id="KW-1185">Reference proteome</keyword>
<comment type="caution">
    <text evidence="3">The sequence shown here is derived from an EMBL/GenBank/DDBJ whole genome shotgun (WGS) entry which is preliminary data.</text>
</comment>
<evidence type="ECO:0000256" key="2">
    <source>
        <dbReference type="SAM" id="SignalP"/>
    </source>
</evidence>
<evidence type="ECO:0000256" key="1">
    <source>
        <dbReference type="SAM" id="MobiDB-lite"/>
    </source>
</evidence>
<evidence type="ECO:0000313" key="3">
    <source>
        <dbReference type="EMBL" id="MCL1141637.1"/>
    </source>
</evidence>